<dbReference type="Gene3D" id="3.90.180.10">
    <property type="entry name" value="Medium-chain alcohol dehydrogenases, catalytic domain"/>
    <property type="match status" value="1"/>
</dbReference>
<dbReference type="GO" id="GO:0016616">
    <property type="term" value="F:oxidoreductase activity, acting on the CH-OH group of donors, NAD or NADP as acceptor"/>
    <property type="evidence" value="ECO:0007669"/>
    <property type="project" value="InterPro"/>
</dbReference>
<name>A0A8E6V976_SALER</name>
<dbReference type="FunFam" id="3.40.50.720:FF:000473">
    <property type="entry name" value="NADP-dependent alcohol dehydrogenase"/>
    <property type="match status" value="1"/>
</dbReference>
<dbReference type="SMART" id="SM00829">
    <property type="entry name" value="PKS_ER"/>
    <property type="match status" value="1"/>
</dbReference>
<proteinExistence type="inferred from homology"/>
<gene>
    <name evidence="7" type="ORF">XR76_09725</name>
</gene>
<evidence type="ECO:0000256" key="2">
    <source>
        <dbReference type="ARBA" id="ARBA00022723"/>
    </source>
</evidence>
<dbReference type="Pfam" id="PF00107">
    <property type="entry name" value="ADH_zinc_N"/>
    <property type="match status" value="1"/>
</dbReference>
<dbReference type="SUPFAM" id="SSF50129">
    <property type="entry name" value="GroES-like"/>
    <property type="match status" value="1"/>
</dbReference>
<comment type="similarity">
    <text evidence="5">Belongs to the zinc-containing alcohol dehydrogenase family.</text>
</comment>
<evidence type="ECO:0000256" key="3">
    <source>
        <dbReference type="ARBA" id="ARBA00022833"/>
    </source>
</evidence>
<dbReference type="InterPro" id="IPR020843">
    <property type="entry name" value="ER"/>
</dbReference>
<dbReference type="InterPro" id="IPR013154">
    <property type="entry name" value="ADH-like_N"/>
</dbReference>
<dbReference type="InterPro" id="IPR006311">
    <property type="entry name" value="TAT_signal"/>
</dbReference>
<dbReference type="Pfam" id="PF08240">
    <property type="entry name" value="ADH_N"/>
    <property type="match status" value="1"/>
</dbReference>
<protein>
    <submittedName>
        <fullName evidence="7">NAD(P)-dependent alcohol dehydrogenase</fullName>
    </submittedName>
</protein>
<dbReference type="InterPro" id="IPR002328">
    <property type="entry name" value="ADH_Zn_CS"/>
</dbReference>
<reference evidence="7" key="2">
    <citation type="submission" date="2021-05" db="EMBL/GenBank/DDBJ databases">
        <title>Whole genome PacBio Sequel sequence of Salmonella enterica subsp. enterica.</title>
        <authorList>
            <person name="Hoffmann M."/>
            <person name="Balkey M."/>
            <person name="Luo Y."/>
        </authorList>
    </citation>
    <scope>NUCLEOTIDE SEQUENCE</scope>
    <source>
        <strain evidence="7">CFSAN029882</strain>
    </source>
</reference>
<organism evidence="7">
    <name type="scientific">Salmonella enterica</name>
    <name type="common">Salmonella choleraesuis</name>
    <dbReference type="NCBI Taxonomy" id="28901"/>
    <lineage>
        <taxon>Bacteria</taxon>
        <taxon>Pseudomonadati</taxon>
        <taxon>Pseudomonadota</taxon>
        <taxon>Gammaproteobacteria</taxon>
        <taxon>Enterobacterales</taxon>
        <taxon>Enterobacteriaceae</taxon>
        <taxon>Salmonella</taxon>
    </lineage>
</organism>
<dbReference type="PANTHER" id="PTHR42683">
    <property type="entry name" value="ALDEHYDE REDUCTASE"/>
    <property type="match status" value="1"/>
</dbReference>
<dbReference type="InterPro" id="IPR011032">
    <property type="entry name" value="GroES-like_sf"/>
</dbReference>
<keyword evidence="2 5" id="KW-0479">Metal-binding</keyword>
<reference evidence="7" key="1">
    <citation type="submission" date="2018-07" db="EMBL/GenBank/DDBJ databases">
        <authorList>
            <consortium name="GenomeTrakr network: Whole genome sequencing for foodborne pathogen traceback"/>
        </authorList>
    </citation>
    <scope>NUCLEOTIDE SEQUENCE</scope>
    <source>
        <strain evidence="7">CFSAN029882</strain>
    </source>
</reference>
<dbReference type="InterPro" id="IPR036291">
    <property type="entry name" value="NAD(P)-bd_dom_sf"/>
</dbReference>
<sequence length="390" mass="42257">MGEDNDLSRREFVVRSGAVIGAGLLLNSPISALAADTKDGNIKSRGYAAFDTSGKLTPWSFERRPVGDNDILIETRYASICHSDIHQMKGHWGVQKYPQVPGHEIVGVVAAVGKNVTRFKIGDRAGVGCMVNSRLQRNDLEKLENQEQYSPATVFTYGYPEEGAPTGISQGGYSTNIVVRDHFAVYIPDNISFQEAVPLLCAGITTYSPLMQAKIGKGMKVGVAGIGGLGHMAIKIAVSKGAEVYAFTTSASKAQDILSFGAKEVIVVDDPGKMVPYQGKLDYMISTIPYQYDTAAYISVVKPYGTFTQVGMPEGFQLTLNALGLAASRVNFTSSLIGGMKETQEVVNYCADNQVLPTIQIIKAEQINEAWENVVNKKARYRYVIDSATI</sequence>
<evidence type="ECO:0000256" key="4">
    <source>
        <dbReference type="ARBA" id="ARBA00023002"/>
    </source>
</evidence>
<evidence type="ECO:0000259" key="6">
    <source>
        <dbReference type="SMART" id="SM00829"/>
    </source>
</evidence>
<dbReference type="PROSITE" id="PS51318">
    <property type="entry name" value="TAT"/>
    <property type="match status" value="1"/>
</dbReference>
<keyword evidence="3 5" id="KW-0862">Zinc</keyword>
<keyword evidence="4" id="KW-0560">Oxidoreductase</keyword>
<dbReference type="SUPFAM" id="SSF51735">
    <property type="entry name" value="NAD(P)-binding Rossmann-fold domains"/>
    <property type="match status" value="1"/>
</dbReference>
<evidence type="ECO:0000313" key="7">
    <source>
        <dbReference type="EMBL" id="QVS01731.1"/>
    </source>
</evidence>
<accession>A0A8E6V976</accession>
<dbReference type="CDD" id="cd05283">
    <property type="entry name" value="CAD1"/>
    <property type="match status" value="1"/>
</dbReference>
<dbReference type="EMBL" id="CP074652">
    <property type="protein sequence ID" value="QVS01731.1"/>
    <property type="molecule type" value="Genomic_DNA"/>
</dbReference>
<dbReference type="PROSITE" id="PS00059">
    <property type="entry name" value="ADH_ZINC"/>
    <property type="match status" value="1"/>
</dbReference>
<evidence type="ECO:0000256" key="1">
    <source>
        <dbReference type="ARBA" id="ARBA00001947"/>
    </source>
</evidence>
<dbReference type="InterPro" id="IPR013149">
    <property type="entry name" value="ADH-like_C"/>
</dbReference>
<comment type="cofactor">
    <cofactor evidence="1 5">
        <name>Zn(2+)</name>
        <dbReference type="ChEBI" id="CHEBI:29105"/>
    </cofactor>
</comment>
<dbReference type="Gene3D" id="3.40.50.720">
    <property type="entry name" value="NAD(P)-binding Rossmann-like Domain"/>
    <property type="match status" value="1"/>
</dbReference>
<dbReference type="AlphaFoldDB" id="A0A8E6V976"/>
<dbReference type="InterPro" id="IPR047109">
    <property type="entry name" value="CAD-like"/>
</dbReference>
<dbReference type="GO" id="GO:0008270">
    <property type="term" value="F:zinc ion binding"/>
    <property type="evidence" value="ECO:0007669"/>
    <property type="project" value="InterPro"/>
</dbReference>
<evidence type="ECO:0000256" key="5">
    <source>
        <dbReference type="RuleBase" id="RU361277"/>
    </source>
</evidence>
<feature type="domain" description="Enoyl reductase (ER)" evidence="6">
    <location>
        <begin position="51"/>
        <end position="390"/>
    </location>
</feature>